<evidence type="ECO:0000313" key="2">
    <source>
        <dbReference type="EMBL" id="KAG0711486.1"/>
    </source>
</evidence>
<feature type="region of interest" description="Disordered" evidence="1">
    <location>
        <begin position="192"/>
        <end position="213"/>
    </location>
</feature>
<sequence length="308" mass="33895">MQSTILSLHNLSLLPWVTPRRHCHPFSVTEPAVKCFDRLQNSLKRRTTAFTTPPPLDPSTSLNLNHPSLLPHYHSQTPHQHTHHFTLRLHNTPITDVAILILRAKTKAQPQLSHGDDRSPECDSQVSEKTRNLYKFSRAFDRKNIRAFNDDPPRFDMPIRAFVKRPRSVTVKGKGKVTVKGARASQADASITSPGVTIPAKPSPIPRLNTTAAPCPRRPPVGFPLVSIEDYAEDSLISTIITPFGPAPSPITPEGDEDCLAVLNTSMVTASPGPAVACDFEKYVFASVPKAYGSFWLFCLIVGLQGVS</sequence>
<feature type="region of interest" description="Disordered" evidence="1">
    <location>
        <begin position="46"/>
        <end position="65"/>
    </location>
</feature>
<name>A0A8J4XP57_CHIOP</name>
<comment type="caution">
    <text evidence="2">The sequence shown here is derived from an EMBL/GenBank/DDBJ whole genome shotgun (WGS) entry which is preliminary data.</text>
</comment>
<accession>A0A8J4XP57</accession>
<dbReference type="AlphaFoldDB" id="A0A8J4XP57"/>
<reference evidence="2" key="1">
    <citation type="submission" date="2020-07" db="EMBL/GenBank/DDBJ databases">
        <title>The High-quality genome of the commercially important snow crab, Chionoecetes opilio.</title>
        <authorList>
            <person name="Jeong J.-H."/>
            <person name="Ryu S."/>
        </authorList>
    </citation>
    <scope>NUCLEOTIDE SEQUENCE</scope>
    <source>
        <strain evidence="2">MADBK_172401_WGS</strain>
        <tissue evidence="2">Digestive gland</tissue>
    </source>
</reference>
<gene>
    <name evidence="2" type="ORF">GWK47_020510</name>
</gene>
<dbReference type="EMBL" id="JACEEZ010023265">
    <property type="protein sequence ID" value="KAG0711486.1"/>
    <property type="molecule type" value="Genomic_DNA"/>
</dbReference>
<evidence type="ECO:0000313" key="3">
    <source>
        <dbReference type="Proteomes" id="UP000770661"/>
    </source>
</evidence>
<dbReference type="Proteomes" id="UP000770661">
    <property type="component" value="Unassembled WGS sequence"/>
</dbReference>
<organism evidence="2 3">
    <name type="scientific">Chionoecetes opilio</name>
    <name type="common">Atlantic snow crab</name>
    <name type="synonym">Cancer opilio</name>
    <dbReference type="NCBI Taxonomy" id="41210"/>
    <lineage>
        <taxon>Eukaryota</taxon>
        <taxon>Metazoa</taxon>
        <taxon>Ecdysozoa</taxon>
        <taxon>Arthropoda</taxon>
        <taxon>Crustacea</taxon>
        <taxon>Multicrustacea</taxon>
        <taxon>Malacostraca</taxon>
        <taxon>Eumalacostraca</taxon>
        <taxon>Eucarida</taxon>
        <taxon>Decapoda</taxon>
        <taxon>Pleocyemata</taxon>
        <taxon>Brachyura</taxon>
        <taxon>Eubrachyura</taxon>
        <taxon>Majoidea</taxon>
        <taxon>Majidae</taxon>
        <taxon>Chionoecetes</taxon>
    </lineage>
</organism>
<keyword evidence="3" id="KW-1185">Reference proteome</keyword>
<evidence type="ECO:0000256" key="1">
    <source>
        <dbReference type="SAM" id="MobiDB-lite"/>
    </source>
</evidence>
<proteinExistence type="predicted"/>
<protein>
    <submittedName>
        <fullName evidence="2">Uncharacterized protein</fullName>
    </submittedName>
</protein>